<protein>
    <recommendedName>
        <fullName evidence="3">HAT C-terminal dimerisation domain-containing protein</fullName>
    </recommendedName>
</protein>
<evidence type="ECO:0000313" key="1">
    <source>
        <dbReference type="EMBL" id="DAZ96706.1"/>
    </source>
</evidence>
<proteinExistence type="predicted"/>
<gene>
    <name evidence="1" type="ORF">N0F65_009173</name>
</gene>
<dbReference type="AlphaFoldDB" id="A0AAV2YR53"/>
<reference evidence="1" key="2">
    <citation type="journal article" date="2023" name="Microbiol Resour">
        <title>Decontamination and Annotation of the Draft Genome Sequence of the Oomycete Lagenidium giganteum ARSEF 373.</title>
        <authorList>
            <person name="Morgan W.R."/>
            <person name="Tartar A."/>
        </authorList>
    </citation>
    <scope>NUCLEOTIDE SEQUENCE</scope>
    <source>
        <strain evidence="1">ARSEF 373</strain>
    </source>
</reference>
<reference evidence="1" key="1">
    <citation type="submission" date="2022-11" db="EMBL/GenBank/DDBJ databases">
        <authorList>
            <person name="Morgan W.R."/>
            <person name="Tartar A."/>
        </authorList>
    </citation>
    <scope>NUCLEOTIDE SEQUENCE</scope>
    <source>
        <strain evidence="1">ARSEF 373</strain>
    </source>
</reference>
<dbReference type="PANTHER" id="PTHR40866">
    <property type="entry name" value="BED-TYPE DOMAIN-CONTAINING PROTEIN"/>
    <property type="match status" value="1"/>
</dbReference>
<name>A0AAV2YR53_9STRA</name>
<organism evidence="1 2">
    <name type="scientific">Lagenidium giganteum</name>
    <dbReference type="NCBI Taxonomy" id="4803"/>
    <lineage>
        <taxon>Eukaryota</taxon>
        <taxon>Sar</taxon>
        <taxon>Stramenopiles</taxon>
        <taxon>Oomycota</taxon>
        <taxon>Peronosporomycetes</taxon>
        <taxon>Pythiales</taxon>
        <taxon>Pythiaceae</taxon>
    </lineage>
</organism>
<comment type="caution">
    <text evidence="1">The sequence shown here is derived from an EMBL/GenBank/DDBJ whole genome shotgun (WGS) entry which is preliminary data.</text>
</comment>
<dbReference type="Proteomes" id="UP001146120">
    <property type="component" value="Unassembled WGS sequence"/>
</dbReference>
<dbReference type="EMBL" id="DAKRPA010000159">
    <property type="protein sequence ID" value="DAZ96706.1"/>
    <property type="molecule type" value="Genomic_DNA"/>
</dbReference>
<dbReference type="PANTHER" id="PTHR40866:SF1">
    <property type="entry name" value="BED-TYPE DOMAIN-CONTAINING PROTEIN"/>
    <property type="match status" value="1"/>
</dbReference>
<evidence type="ECO:0000313" key="2">
    <source>
        <dbReference type="Proteomes" id="UP001146120"/>
    </source>
</evidence>
<sequence>RLLAISPLEDGQTADAHIEYTKTISGVYHKKIAMVRFLVADNCSTNQRLARKLEIPMQEKPQMVECALFDVCSLLAVNLNLEEYMDLVNQIKNLMVHLRHHKNASQLAKAANLGAIKSNSRRWSSILNMVRLYVEFREEVLTVSDVKDLVPRDNAHRRIKTLADRLKDLDSRTERSRSTRSWRVKIQNNVTLTSEEEDAVKNSRTPVTPAAVVCTKKQDFATTILRQAKRPRRYERASSEYASLVQLVPPTSNHCKRLFSGCKLVLTSLRSSLLPANF</sequence>
<accession>A0AAV2YR53</accession>
<dbReference type="SUPFAM" id="SSF53098">
    <property type="entry name" value="Ribonuclease H-like"/>
    <property type="match status" value="1"/>
</dbReference>
<feature type="non-terminal residue" evidence="1">
    <location>
        <position position="1"/>
    </location>
</feature>
<dbReference type="InterPro" id="IPR012337">
    <property type="entry name" value="RNaseH-like_sf"/>
</dbReference>
<evidence type="ECO:0008006" key="3">
    <source>
        <dbReference type="Google" id="ProtNLM"/>
    </source>
</evidence>
<keyword evidence="2" id="KW-1185">Reference proteome</keyword>